<name>A0ABN8N295_9CNID</name>
<comment type="caution">
    <text evidence="1">The sequence shown here is derived from an EMBL/GenBank/DDBJ whole genome shotgun (WGS) entry which is preliminary data.</text>
</comment>
<evidence type="ECO:0000313" key="2">
    <source>
        <dbReference type="Proteomes" id="UP001159405"/>
    </source>
</evidence>
<gene>
    <name evidence="1" type="ORF">PLOB_00039753</name>
</gene>
<keyword evidence="2" id="KW-1185">Reference proteome</keyword>
<dbReference type="EMBL" id="CALNXK010000006">
    <property type="protein sequence ID" value="CAH3038303.1"/>
    <property type="molecule type" value="Genomic_DNA"/>
</dbReference>
<protein>
    <submittedName>
        <fullName evidence="1">Uncharacterized protein</fullName>
    </submittedName>
</protein>
<proteinExistence type="predicted"/>
<dbReference type="Proteomes" id="UP001159405">
    <property type="component" value="Unassembled WGS sequence"/>
</dbReference>
<evidence type="ECO:0000313" key="1">
    <source>
        <dbReference type="EMBL" id="CAH3038303.1"/>
    </source>
</evidence>
<reference evidence="1 2" key="1">
    <citation type="submission" date="2022-05" db="EMBL/GenBank/DDBJ databases">
        <authorList>
            <consortium name="Genoscope - CEA"/>
            <person name="William W."/>
        </authorList>
    </citation>
    <scope>NUCLEOTIDE SEQUENCE [LARGE SCALE GENOMIC DNA]</scope>
</reference>
<organism evidence="1 2">
    <name type="scientific">Porites lobata</name>
    <dbReference type="NCBI Taxonomy" id="104759"/>
    <lineage>
        <taxon>Eukaryota</taxon>
        <taxon>Metazoa</taxon>
        <taxon>Cnidaria</taxon>
        <taxon>Anthozoa</taxon>
        <taxon>Hexacorallia</taxon>
        <taxon>Scleractinia</taxon>
        <taxon>Fungiina</taxon>
        <taxon>Poritidae</taxon>
        <taxon>Porites</taxon>
    </lineage>
</organism>
<accession>A0ABN8N295</accession>
<sequence length="92" mass="10462">MDSVQPRIVNQVSIHNFSLELSNTEEIISFYEMWLVLTISQENSEGKTLTPTPRSATAREMIKALVLVRSRRLLQTRKIMEPFPAAATTDNV</sequence>